<dbReference type="Proteomes" id="UP001151752">
    <property type="component" value="Chromosome 15W"/>
</dbReference>
<proteinExistence type="predicted"/>
<evidence type="ECO:0000256" key="1">
    <source>
        <dbReference type="SAM" id="MobiDB-lite"/>
    </source>
</evidence>
<evidence type="ECO:0000313" key="3">
    <source>
        <dbReference type="Proteomes" id="UP001151752"/>
    </source>
</evidence>
<protein>
    <submittedName>
        <fullName evidence="2">Uncharacterized protein</fullName>
    </submittedName>
</protein>
<dbReference type="EMBL" id="JAPFFM010000019">
    <property type="protein sequence ID" value="KAJ6688003.1"/>
    <property type="molecule type" value="Genomic_DNA"/>
</dbReference>
<feature type="region of interest" description="Disordered" evidence="1">
    <location>
        <begin position="57"/>
        <end position="114"/>
    </location>
</feature>
<dbReference type="AlphaFoldDB" id="A0A9Q0PGY5"/>
<organism evidence="2 3">
    <name type="scientific">Salix koriyanagi</name>
    <dbReference type="NCBI Taxonomy" id="2511006"/>
    <lineage>
        <taxon>Eukaryota</taxon>
        <taxon>Viridiplantae</taxon>
        <taxon>Streptophyta</taxon>
        <taxon>Embryophyta</taxon>
        <taxon>Tracheophyta</taxon>
        <taxon>Spermatophyta</taxon>
        <taxon>Magnoliopsida</taxon>
        <taxon>eudicotyledons</taxon>
        <taxon>Gunneridae</taxon>
        <taxon>Pentapetalae</taxon>
        <taxon>rosids</taxon>
        <taxon>fabids</taxon>
        <taxon>Malpighiales</taxon>
        <taxon>Salicaceae</taxon>
        <taxon>Saliceae</taxon>
        <taxon>Salix</taxon>
    </lineage>
</organism>
<keyword evidence="3" id="KW-1185">Reference proteome</keyword>
<feature type="compositionally biased region" description="Basic and acidic residues" evidence="1">
    <location>
        <begin position="20"/>
        <end position="29"/>
    </location>
</feature>
<comment type="caution">
    <text evidence="2">The sequence shown here is derived from an EMBL/GenBank/DDBJ whole genome shotgun (WGS) entry which is preliminary data.</text>
</comment>
<accession>A0A9Q0PGY5</accession>
<name>A0A9Q0PGY5_9ROSI</name>
<feature type="region of interest" description="Disordered" evidence="1">
    <location>
        <begin position="20"/>
        <end position="42"/>
    </location>
</feature>
<evidence type="ECO:0000313" key="2">
    <source>
        <dbReference type="EMBL" id="KAJ6688003.1"/>
    </source>
</evidence>
<reference evidence="2" key="1">
    <citation type="submission" date="2022-11" db="EMBL/GenBank/DDBJ databases">
        <authorList>
            <person name="Hyden B.L."/>
            <person name="Feng K."/>
            <person name="Yates T."/>
            <person name="Jawdy S."/>
            <person name="Smart L.B."/>
            <person name="Muchero W."/>
        </authorList>
    </citation>
    <scope>NUCLEOTIDE SEQUENCE</scope>
    <source>
        <tissue evidence="2">Shoot tip</tissue>
    </source>
</reference>
<reference evidence="2" key="2">
    <citation type="journal article" date="2023" name="Int. J. Mol. Sci.">
        <title>De Novo Assembly and Annotation of 11 Diverse Shrub Willow (Salix) Genomes Reveals Novel Gene Organization in Sex-Linked Regions.</title>
        <authorList>
            <person name="Hyden B."/>
            <person name="Feng K."/>
            <person name="Yates T.B."/>
            <person name="Jawdy S."/>
            <person name="Cereghino C."/>
            <person name="Smart L.B."/>
            <person name="Muchero W."/>
        </authorList>
    </citation>
    <scope>NUCLEOTIDE SEQUENCE</scope>
    <source>
        <tissue evidence="2">Shoot tip</tissue>
    </source>
</reference>
<gene>
    <name evidence="2" type="ORF">OIU74_016663</name>
</gene>
<sequence length="167" mass="18699">MQKARNGWLAREIKKGDECGDLEAEIHGEESEDGDNDEGERRERRLVCEVFENAENEEDAEIRNNPTESMLPFGRVGARADPTVGTRPDGRRMMTGGLEDAHPTASIQSARRSDQLTHGLDPTCFEWDTIGPVEDMSHGCGITLFKVKPLEALWSPRRDLITLLSHL</sequence>